<feature type="domain" description="DM13" evidence="1">
    <location>
        <begin position="51"/>
        <end position="158"/>
    </location>
</feature>
<comment type="caution">
    <text evidence="2">The sequence shown here is derived from an EMBL/GenBank/DDBJ whole genome shotgun (WGS) entry which is preliminary data.</text>
</comment>
<organism evidence="2 3">
    <name type="scientific">Oceaniradius stylonematis</name>
    <dbReference type="NCBI Taxonomy" id="2184161"/>
    <lineage>
        <taxon>Bacteria</taxon>
        <taxon>Pseudomonadati</taxon>
        <taxon>Pseudomonadota</taxon>
        <taxon>Alphaproteobacteria</taxon>
        <taxon>Hyphomicrobiales</taxon>
        <taxon>Ahrensiaceae</taxon>
        <taxon>Oceaniradius</taxon>
    </lineage>
</organism>
<accession>A0A3A8AI93</accession>
<evidence type="ECO:0000313" key="3">
    <source>
        <dbReference type="Proteomes" id="UP000246132"/>
    </source>
</evidence>
<dbReference type="PROSITE" id="PS51549">
    <property type="entry name" value="DM13"/>
    <property type="match status" value="1"/>
</dbReference>
<dbReference type="AlphaFoldDB" id="A0A3A8AI93"/>
<dbReference type="Proteomes" id="UP000246132">
    <property type="component" value="Unassembled WGS sequence"/>
</dbReference>
<dbReference type="OrthoDB" id="6106486at2"/>
<evidence type="ECO:0000313" key="2">
    <source>
        <dbReference type="EMBL" id="RKF06374.1"/>
    </source>
</evidence>
<keyword evidence="3" id="KW-1185">Reference proteome</keyword>
<name>A0A3A8AI93_9HYPH</name>
<dbReference type="Pfam" id="PF10517">
    <property type="entry name" value="DM13"/>
    <property type="match status" value="1"/>
</dbReference>
<dbReference type="RefSeq" id="WP_109766017.1">
    <property type="nucleotide sequence ID" value="NZ_JASHJQ010000002.1"/>
</dbReference>
<dbReference type="InterPro" id="IPR019545">
    <property type="entry name" value="DM13_domain"/>
</dbReference>
<reference evidence="2 3" key="1">
    <citation type="journal article" date="2018" name="Int. J. Syst. Bacteriol.">
        <title>Oceaniradius stylonemae gen. nov., sp. nov., isolated from a red alga, Stylonema cornu-cervi.</title>
        <authorList>
            <person name="Jeong S."/>
        </authorList>
    </citation>
    <scope>NUCLEOTIDE SEQUENCE [LARGE SCALE GENOMIC DNA]</scope>
    <source>
        <strain evidence="2 3">StC1</strain>
    </source>
</reference>
<evidence type="ECO:0000259" key="1">
    <source>
        <dbReference type="PROSITE" id="PS51549"/>
    </source>
</evidence>
<gene>
    <name evidence="2" type="ORF">DEM25_012230</name>
</gene>
<sequence>MRRFLAIAIPVFALGFVCGAAAWYLFSPLIIDEVVSEELPAGLVVTEVASGQFRDADRAHRGTGNAQLLETGTGAHLLRFTEFEVTNGPDLEVWLVAEPDPQTSGDVTASQWLSLGQLKGNVGDQTYVIPEGTDISAYGSVVIWCQQFSVLFSPATLEFATEG</sequence>
<protein>
    <recommendedName>
        <fullName evidence="1">DM13 domain-containing protein</fullName>
    </recommendedName>
</protein>
<proteinExistence type="predicted"/>
<dbReference type="EMBL" id="QFWV02000007">
    <property type="protein sequence ID" value="RKF06374.1"/>
    <property type="molecule type" value="Genomic_DNA"/>
</dbReference>